<keyword evidence="2" id="KW-1185">Reference proteome</keyword>
<proteinExistence type="predicted"/>
<dbReference type="Proteomes" id="UP001148662">
    <property type="component" value="Unassembled WGS sequence"/>
</dbReference>
<reference evidence="1" key="1">
    <citation type="submission" date="2022-07" db="EMBL/GenBank/DDBJ databases">
        <title>Genome Sequence of Phlebia brevispora.</title>
        <authorList>
            <person name="Buettner E."/>
        </authorList>
    </citation>
    <scope>NUCLEOTIDE SEQUENCE</scope>
    <source>
        <strain evidence="1">MPL23</strain>
    </source>
</reference>
<protein>
    <submittedName>
        <fullName evidence="1">Uncharacterized protein</fullName>
    </submittedName>
</protein>
<comment type="caution">
    <text evidence="1">The sequence shown here is derived from an EMBL/GenBank/DDBJ whole genome shotgun (WGS) entry which is preliminary data.</text>
</comment>
<evidence type="ECO:0000313" key="1">
    <source>
        <dbReference type="EMBL" id="KAJ3526162.1"/>
    </source>
</evidence>
<organism evidence="1 2">
    <name type="scientific">Phlebia brevispora</name>
    <dbReference type="NCBI Taxonomy" id="194682"/>
    <lineage>
        <taxon>Eukaryota</taxon>
        <taxon>Fungi</taxon>
        <taxon>Dikarya</taxon>
        <taxon>Basidiomycota</taxon>
        <taxon>Agaricomycotina</taxon>
        <taxon>Agaricomycetes</taxon>
        <taxon>Polyporales</taxon>
        <taxon>Meruliaceae</taxon>
        <taxon>Phlebia</taxon>
    </lineage>
</organism>
<name>A0ACC1RU15_9APHY</name>
<gene>
    <name evidence="1" type="ORF">NM688_g8292</name>
</gene>
<dbReference type="EMBL" id="JANHOG010002187">
    <property type="protein sequence ID" value="KAJ3526162.1"/>
    <property type="molecule type" value="Genomic_DNA"/>
</dbReference>
<accession>A0ACC1RU15</accession>
<sequence>MSADHTSTSVVVEETVEYDTGVETERREQRQNRTTQSCLNCHTSKRKCDRKRPCQRCIQLGLTGLCVYEVDNPAAFVLLEDVVDIDKAAHEQESRTTG</sequence>
<evidence type="ECO:0000313" key="2">
    <source>
        <dbReference type="Proteomes" id="UP001148662"/>
    </source>
</evidence>